<dbReference type="OrthoDB" id="429264at2"/>
<evidence type="ECO:0000313" key="2">
    <source>
        <dbReference type="Proteomes" id="UP000189796"/>
    </source>
</evidence>
<dbReference type="AlphaFoldDB" id="A0A1M5IPC7"/>
<gene>
    <name evidence="1" type="ORF">SAMN05443248_1072</name>
</gene>
<dbReference type="EMBL" id="LT670817">
    <property type="protein sequence ID" value="SHG30162.1"/>
    <property type="molecule type" value="Genomic_DNA"/>
</dbReference>
<dbReference type="Proteomes" id="UP000189796">
    <property type="component" value="Chromosome I"/>
</dbReference>
<sequence>MSRSRILVASHYNATHYIYDTHCYETVWGFAGCDDADVLAPGPTNSSRQLRIDKAKRRIKSLTGLGTSYRIEPVEVEDDYELFVYVATVLPDLPDIARIRNWRRRANKTACVVLKAFGTELKQFEKSLTVLNAFDIVYSGSIGSIPLFQSMISPPVHYLAYGIPALETMPASIERERTIDVYAMGRRFPTMHDQMLRAMVSGSINYVFDSFDSSVPFLKDFAGHCLSKRQLLKQTKFFPNFGIRSFHSREVELAGEEDSITYRCYEGAAAGTVMFGTPPTSLDYPRLFDWEDVIIPAPVGDFDYLGFLRSLEGETKRMSSIKRRNVYMSLLKHDLAYRFESILKDLQIDPHEKLKDRKRRLALAAARFDPTTQYDTAG</sequence>
<evidence type="ECO:0000313" key="1">
    <source>
        <dbReference type="EMBL" id="SHG30162.1"/>
    </source>
</evidence>
<name>A0A1M5IPC7_9BRAD</name>
<proteinExistence type="predicted"/>
<protein>
    <recommendedName>
        <fullName evidence="3">Glycosyl transferases group 1</fullName>
    </recommendedName>
</protein>
<accession>A0A1M5IPC7</accession>
<organism evidence="1 2">
    <name type="scientific">Bradyrhizobium erythrophlei</name>
    <dbReference type="NCBI Taxonomy" id="1437360"/>
    <lineage>
        <taxon>Bacteria</taxon>
        <taxon>Pseudomonadati</taxon>
        <taxon>Pseudomonadota</taxon>
        <taxon>Alphaproteobacteria</taxon>
        <taxon>Hyphomicrobiales</taxon>
        <taxon>Nitrobacteraceae</taxon>
        <taxon>Bradyrhizobium</taxon>
    </lineage>
</organism>
<dbReference type="RefSeq" id="WP_079600314.1">
    <property type="nucleotide sequence ID" value="NZ_LT670817.1"/>
</dbReference>
<evidence type="ECO:0008006" key="3">
    <source>
        <dbReference type="Google" id="ProtNLM"/>
    </source>
</evidence>
<reference evidence="1 2" key="1">
    <citation type="submission" date="2016-11" db="EMBL/GenBank/DDBJ databases">
        <authorList>
            <person name="Jaros S."/>
            <person name="Januszkiewicz K."/>
            <person name="Wedrychowicz H."/>
        </authorList>
    </citation>
    <scope>NUCLEOTIDE SEQUENCE [LARGE SCALE GENOMIC DNA]</scope>
    <source>
        <strain evidence="1 2">GAS138</strain>
    </source>
</reference>